<keyword evidence="2" id="KW-0378">Hydrolase</keyword>
<dbReference type="AlphaFoldDB" id="A0A0X1KPE3"/>
<dbReference type="Proteomes" id="UP000077469">
    <property type="component" value="Chromosome"/>
</dbReference>
<dbReference type="InterPro" id="IPR006674">
    <property type="entry name" value="HD_domain"/>
</dbReference>
<dbReference type="SUPFAM" id="SSF109604">
    <property type="entry name" value="HD-domain/PDEase-like"/>
    <property type="match status" value="1"/>
</dbReference>
<dbReference type="KEGG" id="phy:AJ81_02010"/>
<dbReference type="EMBL" id="CP007141">
    <property type="protein sequence ID" value="AJC73178.1"/>
    <property type="molecule type" value="Genomic_DNA"/>
</dbReference>
<dbReference type="PaxDb" id="1123384-AJ81_02010"/>
<evidence type="ECO:0000313" key="2">
    <source>
        <dbReference type="EMBL" id="AJC73178.1"/>
    </source>
</evidence>
<reference evidence="2 3" key="1">
    <citation type="submission" date="2014-01" db="EMBL/GenBank/DDBJ databases">
        <title>Genome sequencing of Thermotog hypogea.</title>
        <authorList>
            <person name="Zhang X."/>
            <person name="Alvare G."/>
            <person name="Fristensky B."/>
            <person name="Chen L."/>
            <person name="Suen T."/>
            <person name="Chen Q."/>
            <person name="Ma K."/>
        </authorList>
    </citation>
    <scope>NUCLEOTIDE SEQUENCE [LARGE SCALE GENOMIC DNA]</scope>
    <source>
        <strain evidence="2 3">DSM 11164</strain>
    </source>
</reference>
<dbReference type="SMART" id="SM00471">
    <property type="entry name" value="HDc"/>
    <property type="match status" value="1"/>
</dbReference>
<dbReference type="InterPro" id="IPR050135">
    <property type="entry name" value="dGTPase-like"/>
</dbReference>
<dbReference type="OrthoDB" id="9803619at2"/>
<proteinExistence type="predicted"/>
<dbReference type="GO" id="GO:0008832">
    <property type="term" value="F:dGTPase activity"/>
    <property type="evidence" value="ECO:0007669"/>
    <property type="project" value="TreeGrafter"/>
</dbReference>
<feature type="domain" description="HD/PDEase" evidence="1">
    <location>
        <begin position="48"/>
        <end position="207"/>
    </location>
</feature>
<dbReference type="CDD" id="cd00077">
    <property type="entry name" value="HDc"/>
    <property type="match status" value="1"/>
</dbReference>
<evidence type="ECO:0000313" key="3">
    <source>
        <dbReference type="Proteomes" id="UP000077469"/>
    </source>
</evidence>
<dbReference type="PANTHER" id="PTHR11373">
    <property type="entry name" value="DEOXYNUCLEOSIDE TRIPHOSPHATE TRIPHOSPHOHYDROLASE"/>
    <property type="match status" value="1"/>
</dbReference>
<dbReference type="PANTHER" id="PTHR11373:SF4">
    <property type="entry name" value="DEOXYNUCLEOSIDE TRIPHOSPHATE TRIPHOSPHOHYDROLASE SAMHD1"/>
    <property type="match status" value="1"/>
</dbReference>
<accession>A0A0X1KPE3</accession>
<dbReference type="STRING" id="1123384.AJ81_02010"/>
<dbReference type="RefSeq" id="WP_031503608.1">
    <property type="nucleotide sequence ID" value="NC_022795.1"/>
</dbReference>
<protein>
    <submittedName>
        <fullName evidence="2">Metal-dependent phosphohydrolase</fullName>
    </submittedName>
</protein>
<gene>
    <name evidence="2" type="ORF">AJ81_02010</name>
</gene>
<name>A0A0X1KPE3_9THEM</name>
<dbReference type="Pfam" id="PF01966">
    <property type="entry name" value="HD"/>
    <property type="match status" value="1"/>
</dbReference>
<keyword evidence="3" id="KW-1185">Reference proteome</keyword>
<organism evidence="2 3">
    <name type="scientific">Pseudothermotoga hypogea DSM 11164 = NBRC 106472</name>
    <dbReference type="NCBI Taxonomy" id="1123384"/>
    <lineage>
        <taxon>Bacteria</taxon>
        <taxon>Thermotogati</taxon>
        <taxon>Thermotogota</taxon>
        <taxon>Thermotogae</taxon>
        <taxon>Thermotogales</taxon>
        <taxon>Thermotogaceae</taxon>
        <taxon>Pseudothermotoga</taxon>
    </lineage>
</organism>
<dbReference type="PATRIC" id="fig|1123384.7.peg.398"/>
<evidence type="ECO:0000259" key="1">
    <source>
        <dbReference type="SMART" id="SM00471"/>
    </source>
</evidence>
<dbReference type="GO" id="GO:0006203">
    <property type="term" value="P:dGTP catabolic process"/>
    <property type="evidence" value="ECO:0007669"/>
    <property type="project" value="TreeGrafter"/>
</dbReference>
<sequence>MYHKVSRDPIHSEIFLYPLEILAIDTRPVQRLRQLSQLAGAEWVYPGASHTRFAHSLGVMHIAGLYAERLFQEHSRRRIVRLAGLLHDVGHGPFSHQFDDVVYRRMGLQDGHDGHRERILLELMPKEMFRAYEKMSDPGKKEAIRKDLKQTIGTEDVSIESLTHLMQEVNNVFKGEESGSAEYNVVQGPLGADRLDFLLRDAYYSGTTHFGVGAVDRIIRNAYLKMKDSKTILCYHVKVLDQIYTSLFGRFMMYKNVYFHKTSRAVDLMIQEILSLVYKPLTLPERVNELEKFLDLTDQSLLAEVKLEARKILEKHKVDSEAEIEIADLSDDEYNLIEAYRILRRLETRDLWKVIVEIAFTAEGADPYVLSVGIVADTLQKIRLRLEKLVDSKDVPDEDRKIMRRLLDDFEVVFKSDTPYKLSLVHPQEFVNSNVFLYDPQTDTIITLEDYVKSYPAYRLLASNLVQIVRIYVTEDVRELLTRYNVIPSAKLQLTTRW</sequence>
<dbReference type="InterPro" id="IPR003607">
    <property type="entry name" value="HD/PDEase_dom"/>
</dbReference>
<dbReference type="Gene3D" id="1.10.3210.10">
    <property type="entry name" value="Hypothetical protein af1432"/>
    <property type="match status" value="1"/>
</dbReference>